<evidence type="ECO:0000313" key="11">
    <source>
        <dbReference type="Proteomes" id="UP000298030"/>
    </source>
</evidence>
<dbReference type="PANTHER" id="PTHR43134">
    <property type="entry name" value="SIGNAL RECOGNITION PARTICLE RECEPTOR SUBUNIT ALPHA"/>
    <property type="match status" value="1"/>
</dbReference>
<dbReference type="STRING" id="71717.A0A4Y7TP52"/>
<evidence type="ECO:0000256" key="5">
    <source>
        <dbReference type="ARBA" id="ARBA00023134"/>
    </source>
</evidence>
<keyword evidence="11" id="KW-1185">Reference proteome</keyword>
<feature type="compositionally biased region" description="Basic residues" evidence="8">
    <location>
        <begin position="240"/>
        <end position="249"/>
    </location>
</feature>
<protein>
    <submittedName>
        <fullName evidence="10">P-loop containing nucleoside triphosphate hydrolase protein</fullName>
    </submittedName>
</protein>
<feature type="region of interest" description="Disordered" evidence="8">
    <location>
        <begin position="167"/>
        <end position="258"/>
    </location>
</feature>
<evidence type="ECO:0000259" key="9">
    <source>
        <dbReference type="PROSITE" id="PS00300"/>
    </source>
</evidence>
<reference evidence="10 11" key="1">
    <citation type="journal article" date="2019" name="Nat. Ecol. Evol.">
        <title>Megaphylogeny resolves global patterns of mushroom evolution.</title>
        <authorList>
            <person name="Varga T."/>
            <person name="Krizsan K."/>
            <person name="Foldi C."/>
            <person name="Dima B."/>
            <person name="Sanchez-Garcia M."/>
            <person name="Sanchez-Ramirez S."/>
            <person name="Szollosi G.J."/>
            <person name="Szarkandi J.G."/>
            <person name="Papp V."/>
            <person name="Albert L."/>
            <person name="Andreopoulos W."/>
            <person name="Angelini C."/>
            <person name="Antonin V."/>
            <person name="Barry K.W."/>
            <person name="Bougher N.L."/>
            <person name="Buchanan P."/>
            <person name="Buyck B."/>
            <person name="Bense V."/>
            <person name="Catcheside P."/>
            <person name="Chovatia M."/>
            <person name="Cooper J."/>
            <person name="Damon W."/>
            <person name="Desjardin D."/>
            <person name="Finy P."/>
            <person name="Geml J."/>
            <person name="Haridas S."/>
            <person name="Hughes K."/>
            <person name="Justo A."/>
            <person name="Karasinski D."/>
            <person name="Kautmanova I."/>
            <person name="Kiss B."/>
            <person name="Kocsube S."/>
            <person name="Kotiranta H."/>
            <person name="LaButti K.M."/>
            <person name="Lechner B.E."/>
            <person name="Liimatainen K."/>
            <person name="Lipzen A."/>
            <person name="Lukacs Z."/>
            <person name="Mihaltcheva S."/>
            <person name="Morgado L.N."/>
            <person name="Niskanen T."/>
            <person name="Noordeloos M.E."/>
            <person name="Ohm R.A."/>
            <person name="Ortiz-Santana B."/>
            <person name="Ovrebo C."/>
            <person name="Racz N."/>
            <person name="Riley R."/>
            <person name="Savchenko A."/>
            <person name="Shiryaev A."/>
            <person name="Soop K."/>
            <person name="Spirin V."/>
            <person name="Szebenyi C."/>
            <person name="Tomsovsky M."/>
            <person name="Tulloss R.E."/>
            <person name="Uehling J."/>
            <person name="Grigoriev I.V."/>
            <person name="Vagvolgyi C."/>
            <person name="Papp T."/>
            <person name="Martin F.M."/>
            <person name="Miettinen O."/>
            <person name="Hibbett D.S."/>
            <person name="Nagy L.G."/>
        </authorList>
    </citation>
    <scope>NUCLEOTIDE SEQUENCE [LARGE SCALE GENOMIC DNA]</scope>
    <source>
        <strain evidence="10 11">FP101781</strain>
    </source>
</reference>
<dbReference type="Gene3D" id="3.40.50.300">
    <property type="entry name" value="P-loop containing nucleotide triphosphate hydrolases"/>
    <property type="match status" value="1"/>
</dbReference>
<evidence type="ECO:0000256" key="7">
    <source>
        <dbReference type="ARBA" id="ARBA00023170"/>
    </source>
</evidence>
<organism evidence="10 11">
    <name type="scientific">Coprinellus micaceus</name>
    <name type="common">Glistening ink-cap mushroom</name>
    <name type="synonym">Coprinus micaceus</name>
    <dbReference type="NCBI Taxonomy" id="71717"/>
    <lineage>
        <taxon>Eukaryota</taxon>
        <taxon>Fungi</taxon>
        <taxon>Dikarya</taxon>
        <taxon>Basidiomycota</taxon>
        <taxon>Agaricomycotina</taxon>
        <taxon>Agaricomycetes</taxon>
        <taxon>Agaricomycetidae</taxon>
        <taxon>Agaricales</taxon>
        <taxon>Agaricineae</taxon>
        <taxon>Psathyrellaceae</taxon>
        <taxon>Coprinellus</taxon>
    </lineage>
</organism>
<dbReference type="GO" id="GO:0005525">
    <property type="term" value="F:GTP binding"/>
    <property type="evidence" value="ECO:0007669"/>
    <property type="project" value="UniProtKB-KW"/>
</dbReference>
<dbReference type="InterPro" id="IPR013822">
    <property type="entry name" value="Signal_recog_particl_SRP54_hlx"/>
</dbReference>
<dbReference type="SUPFAM" id="SSF47364">
    <property type="entry name" value="Domain of the SRP/SRP receptor G-proteins"/>
    <property type="match status" value="1"/>
</dbReference>
<keyword evidence="4" id="KW-0256">Endoplasmic reticulum</keyword>
<feature type="compositionally biased region" description="Basic and acidic residues" evidence="8">
    <location>
        <begin position="225"/>
        <end position="239"/>
    </location>
</feature>
<comment type="caution">
    <text evidence="10">The sequence shown here is derived from an EMBL/GenBank/DDBJ whole genome shotgun (WGS) entry which is preliminary data.</text>
</comment>
<sequence>MLDLCSISHKGGIVLWSRSFTPDAAQLASSSASPVNSLIREALIEGRTADEKYEKDGYAVKWTFVNDLELIFVVAYQRILQLTYVDDLLAALKTLFIKYFEPFLAAFVASLHALNSAKAAASQATTWDFAKAFEGWDTIFDKVLRGFEEKAALERKSRLRAPVRAAVEELSTPPSDDQSTEPSVNPDTSQDEQQIARNVQALKNRLRGRGGRRGGRGGRVVDSSSGRESHPGSDSEATPKKKSKAKAQRKWGDQAPTESEMATLDFSMDKPNDAHGKLDLQALVDQSSLGTRTGDGMYEVKDWEFGADKDANDAIANALKPLDSSKPKSTIGSLFARLTGSKVLTQEDLKPVLDAMKQHLMKKNVAMDIAEKVCEGVGETLVGQKVGGFQTTNAAVKLALSNSLTRILTPKTSTDLLLSIKSKRSSALSSTQQRMPYSITFVGVNGVGKSTNLSKVCFWLIQNGLRVLIAACDTFRSGAVEQLRVHVRNLSMLGVNGAGDSKGRVELFERGYGKDAAGIAKEAIHYGRDNDFDVVLIDTAGRMQDNEPLMRALAKLVAINSPDKIIFVGEALVGNEAVDQLTKFDRALKDFSSASGAGKGRGIDGMLVTKWDTVDDKVGAALSMTYVTGQPIIFVGCGQTYTDLRQLRVANVVQAILSD</sequence>
<evidence type="ECO:0000256" key="3">
    <source>
        <dbReference type="ARBA" id="ARBA00022741"/>
    </source>
</evidence>
<keyword evidence="3" id="KW-0547">Nucleotide-binding</keyword>
<dbReference type="SUPFAM" id="SSF64356">
    <property type="entry name" value="SNARE-like"/>
    <property type="match status" value="1"/>
</dbReference>
<dbReference type="Gene3D" id="1.20.120.140">
    <property type="entry name" value="Signal recognition particle SRP54, nucleotide-binding domain"/>
    <property type="match status" value="1"/>
</dbReference>
<dbReference type="SUPFAM" id="SSF52540">
    <property type="entry name" value="P-loop containing nucleoside triphosphate hydrolases"/>
    <property type="match status" value="1"/>
</dbReference>
<dbReference type="InterPro" id="IPR042101">
    <property type="entry name" value="SRP54_N_sf"/>
</dbReference>
<dbReference type="Gene3D" id="3.30.450.60">
    <property type="match status" value="1"/>
</dbReference>
<dbReference type="GO" id="GO:0006886">
    <property type="term" value="P:intracellular protein transport"/>
    <property type="evidence" value="ECO:0007669"/>
    <property type="project" value="InterPro"/>
</dbReference>
<dbReference type="InterPro" id="IPR027417">
    <property type="entry name" value="P-loop_NTPase"/>
</dbReference>
<comment type="similarity">
    <text evidence="2">Belongs to the GTP-binding SRP family.</text>
</comment>
<keyword evidence="6" id="KW-0472">Membrane</keyword>
<proteinExistence type="inferred from homology"/>
<evidence type="ECO:0000256" key="8">
    <source>
        <dbReference type="SAM" id="MobiDB-lite"/>
    </source>
</evidence>
<feature type="compositionally biased region" description="Polar residues" evidence="8">
    <location>
        <begin position="172"/>
        <end position="197"/>
    </location>
</feature>
<dbReference type="Pfam" id="PF00448">
    <property type="entry name" value="SRP54"/>
    <property type="match status" value="1"/>
</dbReference>
<keyword evidence="5" id="KW-0342">GTP-binding</keyword>
<dbReference type="InterPro" id="IPR003593">
    <property type="entry name" value="AAA+_ATPase"/>
</dbReference>
<accession>A0A4Y7TP52</accession>
<dbReference type="Pfam" id="PF02881">
    <property type="entry name" value="SRP54_N"/>
    <property type="match status" value="1"/>
</dbReference>
<gene>
    <name evidence="10" type="ORF">FA13DRAFT_1210538</name>
</gene>
<dbReference type="AlphaFoldDB" id="A0A4Y7TP52"/>
<dbReference type="InterPro" id="IPR007222">
    <property type="entry name" value="Sig_recog_particle_rcpt_asu_N"/>
</dbReference>
<dbReference type="SMART" id="SM00963">
    <property type="entry name" value="SRP54_N"/>
    <property type="match status" value="1"/>
</dbReference>
<dbReference type="EMBL" id="QPFP01000006">
    <property type="protein sequence ID" value="TEB35975.1"/>
    <property type="molecule type" value="Genomic_DNA"/>
</dbReference>
<evidence type="ECO:0000256" key="2">
    <source>
        <dbReference type="ARBA" id="ARBA00008531"/>
    </source>
</evidence>
<dbReference type="PROSITE" id="PS00300">
    <property type="entry name" value="SRP54"/>
    <property type="match status" value="1"/>
</dbReference>
<dbReference type="SMART" id="SM00382">
    <property type="entry name" value="AAA"/>
    <property type="match status" value="1"/>
</dbReference>
<dbReference type="GO" id="GO:0003924">
    <property type="term" value="F:GTPase activity"/>
    <property type="evidence" value="ECO:0007669"/>
    <property type="project" value="InterPro"/>
</dbReference>
<dbReference type="InterPro" id="IPR011012">
    <property type="entry name" value="Longin-like_dom_sf"/>
</dbReference>
<dbReference type="SMART" id="SM00962">
    <property type="entry name" value="SRP54"/>
    <property type="match status" value="1"/>
</dbReference>
<dbReference type="GO" id="GO:0005785">
    <property type="term" value="C:signal recognition particle receptor complex"/>
    <property type="evidence" value="ECO:0007669"/>
    <property type="project" value="InterPro"/>
</dbReference>
<dbReference type="GO" id="GO:0006614">
    <property type="term" value="P:SRP-dependent cotranslational protein targeting to membrane"/>
    <property type="evidence" value="ECO:0007669"/>
    <property type="project" value="InterPro"/>
</dbReference>
<dbReference type="GO" id="GO:0005047">
    <property type="term" value="F:signal recognition particle binding"/>
    <property type="evidence" value="ECO:0007669"/>
    <property type="project" value="InterPro"/>
</dbReference>
<dbReference type="CDD" id="cd17876">
    <property type="entry name" value="SRalpha_C"/>
    <property type="match status" value="1"/>
</dbReference>
<dbReference type="InterPro" id="IPR036225">
    <property type="entry name" value="SRP/SRP_N"/>
</dbReference>
<keyword evidence="10" id="KW-0378">Hydrolase</keyword>
<feature type="domain" description="SRP54-type proteins GTP-binding" evidence="9">
    <location>
        <begin position="631"/>
        <end position="644"/>
    </location>
</feature>
<dbReference type="PANTHER" id="PTHR43134:SF1">
    <property type="entry name" value="SIGNAL RECOGNITION PARTICLE RECEPTOR SUBUNIT ALPHA"/>
    <property type="match status" value="1"/>
</dbReference>
<comment type="subcellular location">
    <subcellularLocation>
        <location evidence="1">Endoplasmic reticulum membrane</location>
        <topology evidence="1">Peripheral membrane protein</topology>
        <orientation evidence="1">Cytoplasmic side</orientation>
    </subcellularLocation>
</comment>
<dbReference type="FunFam" id="3.40.50.300:FF:000188">
    <property type="entry name" value="signal recognition particle receptor subunit alpha"/>
    <property type="match status" value="1"/>
</dbReference>
<dbReference type="OrthoDB" id="1727884at2759"/>
<feature type="compositionally biased region" description="Basic residues" evidence="8">
    <location>
        <begin position="204"/>
        <end position="216"/>
    </location>
</feature>
<dbReference type="Proteomes" id="UP000298030">
    <property type="component" value="Unassembled WGS sequence"/>
</dbReference>
<evidence type="ECO:0000256" key="4">
    <source>
        <dbReference type="ARBA" id="ARBA00022824"/>
    </source>
</evidence>
<dbReference type="CDD" id="cd14826">
    <property type="entry name" value="SR_alpha_SRX"/>
    <property type="match status" value="1"/>
</dbReference>
<dbReference type="Pfam" id="PF04086">
    <property type="entry name" value="SRP-alpha_N"/>
    <property type="match status" value="1"/>
</dbReference>
<dbReference type="InterPro" id="IPR000897">
    <property type="entry name" value="SRP54_GTPase_dom"/>
</dbReference>
<evidence type="ECO:0000256" key="1">
    <source>
        <dbReference type="ARBA" id="ARBA00004397"/>
    </source>
</evidence>
<evidence type="ECO:0000256" key="6">
    <source>
        <dbReference type="ARBA" id="ARBA00023136"/>
    </source>
</evidence>
<name>A0A4Y7TP52_COPMI</name>
<evidence type="ECO:0000313" key="10">
    <source>
        <dbReference type="EMBL" id="TEB35975.1"/>
    </source>
</evidence>
<keyword evidence="7" id="KW-0675">Receptor</keyword>